<feature type="domain" description="CobQ/CobB/MinD/ParA nucleotide binding" evidence="4">
    <location>
        <begin position="121"/>
        <end position="292"/>
    </location>
</feature>
<dbReference type="Gene3D" id="3.40.50.300">
    <property type="entry name" value="P-loop containing nucleotide triphosphate hydrolases"/>
    <property type="match status" value="1"/>
</dbReference>
<dbReference type="EMBL" id="DTMF01000038">
    <property type="protein sequence ID" value="HGF33033.1"/>
    <property type="molecule type" value="Genomic_DNA"/>
</dbReference>
<gene>
    <name evidence="5" type="ORF">ENW96_01410</name>
</gene>
<feature type="region of interest" description="Disordered" evidence="3">
    <location>
        <begin position="1"/>
        <end position="90"/>
    </location>
</feature>
<feature type="compositionally biased region" description="Basic and acidic residues" evidence="3">
    <location>
        <begin position="54"/>
        <end position="63"/>
    </location>
</feature>
<evidence type="ECO:0000259" key="4">
    <source>
        <dbReference type="Pfam" id="PF01656"/>
    </source>
</evidence>
<keyword evidence="2" id="KW-0067">ATP-binding</keyword>
<sequence>MGRLKILTSVGTVPHCGGRPGACGPGLRPAHKPPGGGPGRRGPQDFSFQNPAPPERRRGDGGRDSLYQHPHPAGRCRGAAQPANRHRGRDDKVGEAYKHLRTQIVQRTKAGNKNLLMLTGPLANEGKTLTAINLAISLSQEMDKTVLLVDADLRRPTIHEYFGLQRQFGLVDYLTGAKTIPELLVHPEGIAKFVILPGGRPIPEASELVSSPMMVELVEELKHFYPDRYVLFDLPPMLSFADPLAFAPLVDGIILVVEMGKTRREDIQRCLELLKDFPVLGTVLNKVAGSESGYYYYPAYHHDNDQPTGEKSWWAWLRR</sequence>
<dbReference type="EC" id="2.7.10.2" evidence="5"/>
<dbReference type="NCBIfam" id="TIGR01007">
    <property type="entry name" value="eps_fam"/>
    <property type="match status" value="1"/>
</dbReference>
<dbReference type="GO" id="GO:0004715">
    <property type="term" value="F:non-membrane spanning protein tyrosine kinase activity"/>
    <property type="evidence" value="ECO:0007669"/>
    <property type="project" value="UniProtKB-EC"/>
</dbReference>
<evidence type="ECO:0000313" key="5">
    <source>
        <dbReference type="EMBL" id="HGF33033.1"/>
    </source>
</evidence>
<dbReference type="Pfam" id="PF01656">
    <property type="entry name" value="CbiA"/>
    <property type="match status" value="1"/>
</dbReference>
<evidence type="ECO:0000256" key="1">
    <source>
        <dbReference type="ARBA" id="ARBA00022741"/>
    </source>
</evidence>
<dbReference type="GO" id="GO:0005886">
    <property type="term" value="C:plasma membrane"/>
    <property type="evidence" value="ECO:0007669"/>
    <property type="project" value="TreeGrafter"/>
</dbReference>
<protein>
    <submittedName>
        <fullName evidence="5">Polysaccharide biosynthesis tyrosine autokinase</fullName>
        <ecNumber evidence="5">2.7.10.2</ecNumber>
    </submittedName>
</protein>
<dbReference type="SUPFAM" id="SSF52540">
    <property type="entry name" value="P-loop containing nucleoside triphosphate hydrolases"/>
    <property type="match status" value="1"/>
</dbReference>
<dbReference type="CDD" id="cd05387">
    <property type="entry name" value="BY-kinase"/>
    <property type="match status" value="1"/>
</dbReference>
<dbReference type="InterPro" id="IPR005702">
    <property type="entry name" value="Wzc-like_C"/>
</dbReference>
<dbReference type="PANTHER" id="PTHR32309:SF13">
    <property type="entry name" value="FERRIC ENTEROBACTIN TRANSPORT PROTEIN FEPE"/>
    <property type="match status" value="1"/>
</dbReference>
<keyword evidence="5" id="KW-0418">Kinase</keyword>
<dbReference type="GO" id="GO:0005524">
    <property type="term" value="F:ATP binding"/>
    <property type="evidence" value="ECO:0007669"/>
    <property type="project" value="UniProtKB-KW"/>
</dbReference>
<dbReference type="InterPro" id="IPR002586">
    <property type="entry name" value="CobQ/CobB/MinD/ParA_Nub-bd_dom"/>
</dbReference>
<evidence type="ECO:0000256" key="2">
    <source>
        <dbReference type="ARBA" id="ARBA00022840"/>
    </source>
</evidence>
<proteinExistence type="predicted"/>
<dbReference type="PANTHER" id="PTHR32309">
    <property type="entry name" value="TYROSINE-PROTEIN KINASE"/>
    <property type="match status" value="1"/>
</dbReference>
<reference evidence="5" key="1">
    <citation type="journal article" date="2020" name="mSystems">
        <title>Genome- and Community-Level Interaction Insights into Carbon Utilization and Element Cycling Functions of Hydrothermarchaeota in Hydrothermal Sediment.</title>
        <authorList>
            <person name="Zhou Z."/>
            <person name="Liu Y."/>
            <person name="Xu W."/>
            <person name="Pan J."/>
            <person name="Luo Z.H."/>
            <person name="Li M."/>
        </authorList>
    </citation>
    <scope>NUCLEOTIDE SEQUENCE [LARGE SCALE GENOMIC DNA]</scope>
    <source>
        <strain evidence="5">SpSt-897</strain>
    </source>
</reference>
<dbReference type="InterPro" id="IPR027417">
    <property type="entry name" value="P-loop_NTPase"/>
</dbReference>
<comment type="caution">
    <text evidence="5">The sequence shown here is derived from an EMBL/GenBank/DDBJ whole genome shotgun (WGS) entry which is preliminary data.</text>
</comment>
<keyword evidence="5" id="KW-0808">Transferase</keyword>
<dbReference type="AlphaFoldDB" id="A0A7C3Z8T7"/>
<name>A0A7C3Z8T7_9BACT</name>
<keyword evidence="1" id="KW-0547">Nucleotide-binding</keyword>
<evidence type="ECO:0000256" key="3">
    <source>
        <dbReference type="SAM" id="MobiDB-lite"/>
    </source>
</evidence>
<organism evidence="5">
    <name type="scientific">Desulfobacca acetoxidans</name>
    <dbReference type="NCBI Taxonomy" id="60893"/>
    <lineage>
        <taxon>Bacteria</taxon>
        <taxon>Pseudomonadati</taxon>
        <taxon>Thermodesulfobacteriota</taxon>
        <taxon>Desulfobaccia</taxon>
        <taxon>Desulfobaccales</taxon>
        <taxon>Desulfobaccaceae</taxon>
        <taxon>Desulfobacca</taxon>
    </lineage>
</organism>
<dbReference type="InterPro" id="IPR050445">
    <property type="entry name" value="Bact_polysacc_biosynth/exp"/>
</dbReference>
<accession>A0A7C3Z8T7</accession>